<feature type="domain" description="Protein kinase" evidence="2">
    <location>
        <begin position="25"/>
        <end position="336"/>
    </location>
</feature>
<dbReference type="Proteomes" id="UP000593765">
    <property type="component" value="Chromosome"/>
</dbReference>
<dbReference type="PROSITE" id="PS50011">
    <property type="entry name" value="PROTEIN_KINASE_DOM"/>
    <property type="match status" value="1"/>
</dbReference>
<accession>A0A7M2WSA1</accession>
<dbReference type="EMBL" id="CP063458">
    <property type="protein sequence ID" value="QOV87671.1"/>
    <property type="molecule type" value="Genomic_DNA"/>
</dbReference>
<proteinExistence type="predicted"/>
<sequence>MSAATDSISTNGVSSEKLRAEICGYPVDSTLKSSLAGDTDFLGPSYLAIGPGGRGIVLKPLDRDCIIKQGLHPSIKERLGRVRELALAGVANLYGVEREPENAAPNEAWLIWEYVQGKTLTDYAADAGCTQRKLALAARELVLMVESLHRQGIVHGAIRGSNVVVDAHGNVRLTHVSPLLYTDPADDLWGVVNTLQAILHDRKEEKTPLGTIVAGIEAMLSPEDGVAPGSEAVLRILATRLSGIIESRERVGVSPAALVEPEHTPRRRSLFWALVVMTFGIAAAYAGWRIVKFPNDPVPDWIKSGKSWIEERLPDTAPGAKQSSLSPGFYSVACDS</sequence>
<dbReference type="InterPro" id="IPR011009">
    <property type="entry name" value="Kinase-like_dom_sf"/>
</dbReference>
<keyword evidence="1" id="KW-0472">Membrane</keyword>
<evidence type="ECO:0000256" key="1">
    <source>
        <dbReference type="SAM" id="Phobius"/>
    </source>
</evidence>
<feature type="transmembrane region" description="Helical" evidence="1">
    <location>
        <begin position="270"/>
        <end position="291"/>
    </location>
</feature>
<protein>
    <recommendedName>
        <fullName evidence="2">Protein kinase domain-containing protein</fullName>
    </recommendedName>
</protein>
<dbReference type="InterPro" id="IPR000719">
    <property type="entry name" value="Prot_kinase_dom"/>
</dbReference>
<gene>
    <name evidence="3" type="ORF">IPV69_15405</name>
</gene>
<dbReference type="KEGG" id="hbs:IPV69_15405"/>
<evidence type="ECO:0000259" key="2">
    <source>
        <dbReference type="PROSITE" id="PS50011"/>
    </source>
</evidence>
<dbReference type="RefSeq" id="WP_206290581.1">
    <property type="nucleotide sequence ID" value="NZ_CP063458.1"/>
</dbReference>
<keyword evidence="1" id="KW-1133">Transmembrane helix</keyword>
<organism evidence="3 4">
    <name type="scientific">Humisphaera borealis</name>
    <dbReference type="NCBI Taxonomy" id="2807512"/>
    <lineage>
        <taxon>Bacteria</taxon>
        <taxon>Pseudomonadati</taxon>
        <taxon>Planctomycetota</taxon>
        <taxon>Phycisphaerae</taxon>
        <taxon>Tepidisphaerales</taxon>
        <taxon>Tepidisphaeraceae</taxon>
        <taxon>Humisphaera</taxon>
    </lineage>
</organism>
<dbReference type="GO" id="GO:0005524">
    <property type="term" value="F:ATP binding"/>
    <property type="evidence" value="ECO:0007669"/>
    <property type="project" value="InterPro"/>
</dbReference>
<dbReference type="Pfam" id="PF00069">
    <property type="entry name" value="Pkinase"/>
    <property type="match status" value="1"/>
</dbReference>
<name>A0A7M2WSA1_9BACT</name>
<dbReference type="Gene3D" id="1.10.510.10">
    <property type="entry name" value="Transferase(Phosphotransferase) domain 1"/>
    <property type="match status" value="1"/>
</dbReference>
<reference evidence="3 4" key="1">
    <citation type="submission" date="2020-10" db="EMBL/GenBank/DDBJ databases">
        <title>Wide distribution of Phycisphaera-like planctomycetes from WD2101 soil group in peatlands and genome analysis of the first cultivated representative.</title>
        <authorList>
            <person name="Dedysh S.N."/>
            <person name="Beletsky A.V."/>
            <person name="Ivanova A."/>
            <person name="Kulichevskaya I.S."/>
            <person name="Suzina N.E."/>
            <person name="Philippov D.A."/>
            <person name="Rakitin A.L."/>
            <person name="Mardanov A.V."/>
            <person name="Ravin N.V."/>
        </authorList>
    </citation>
    <scope>NUCLEOTIDE SEQUENCE [LARGE SCALE GENOMIC DNA]</scope>
    <source>
        <strain evidence="3 4">M1803</strain>
    </source>
</reference>
<keyword evidence="1" id="KW-0812">Transmembrane</keyword>
<dbReference type="AlphaFoldDB" id="A0A7M2WSA1"/>
<dbReference type="SUPFAM" id="SSF56112">
    <property type="entry name" value="Protein kinase-like (PK-like)"/>
    <property type="match status" value="1"/>
</dbReference>
<evidence type="ECO:0000313" key="4">
    <source>
        <dbReference type="Proteomes" id="UP000593765"/>
    </source>
</evidence>
<dbReference type="GO" id="GO:0004672">
    <property type="term" value="F:protein kinase activity"/>
    <property type="evidence" value="ECO:0007669"/>
    <property type="project" value="InterPro"/>
</dbReference>
<evidence type="ECO:0000313" key="3">
    <source>
        <dbReference type="EMBL" id="QOV87671.1"/>
    </source>
</evidence>
<keyword evidence="4" id="KW-1185">Reference proteome</keyword>